<dbReference type="Pfam" id="PF01370">
    <property type="entry name" value="Epimerase"/>
    <property type="match status" value="1"/>
</dbReference>
<keyword evidence="1" id="KW-0520">NAD</keyword>
<dbReference type="InterPro" id="IPR036291">
    <property type="entry name" value="NAD(P)-bd_dom_sf"/>
</dbReference>
<protein>
    <submittedName>
        <fullName evidence="3">NAD(P)-dependent oxidoreductase</fullName>
    </submittedName>
</protein>
<dbReference type="InterPro" id="IPR001509">
    <property type="entry name" value="Epimerase_deHydtase"/>
</dbReference>
<proteinExistence type="predicted"/>
<evidence type="ECO:0000313" key="3">
    <source>
        <dbReference type="EMBL" id="MBS4187048.1"/>
    </source>
</evidence>
<organism evidence="3">
    <name type="scientific">Neobacillus citreus</name>
    <dbReference type="NCBI Taxonomy" id="2833578"/>
    <lineage>
        <taxon>Bacteria</taxon>
        <taxon>Bacillati</taxon>
        <taxon>Bacillota</taxon>
        <taxon>Bacilli</taxon>
        <taxon>Bacillales</taxon>
        <taxon>Bacillaceae</taxon>
        <taxon>Neobacillus</taxon>
    </lineage>
</organism>
<dbReference type="AlphaFoldDB" id="A0A942T8H3"/>
<comment type="caution">
    <text evidence="3">The sequence shown here is derived from an EMBL/GenBank/DDBJ whole genome shotgun (WGS) entry which is preliminary data.</text>
</comment>
<sequence>MTDHLARDGSTDAPDTLVVGAGGFLGRAVSRALTDSGARVLAARVPWDDQDAAVDALVDAVRAVRTPDRTWRILWCAGTGVVATGAAVFEAEQALVTRVLDTVRDDDAATGTVFFASSAGAVYAGGAEPPFDEHSAPAPLAPYGRAKLAEETLFGDWSRATGARLAIGRISNLYGPGANLGKAQGLVSQLALAHLEGRTSSIYVPMTTTRDYLYIDDAAAMVLELLDAVEQAPSGSIVTKVLASGRSATIADVIGAVEAVFDAELDVEHGVDPSATFQGLDLRMRSRVLTAIDDRAFVPFAEGVDRTVRALRAQHDGG</sequence>
<evidence type="ECO:0000259" key="2">
    <source>
        <dbReference type="Pfam" id="PF01370"/>
    </source>
</evidence>
<dbReference type="SUPFAM" id="SSF51735">
    <property type="entry name" value="NAD(P)-binding Rossmann-fold domains"/>
    <property type="match status" value="1"/>
</dbReference>
<name>A0A942T8H3_9BACI</name>
<accession>A0A942T8H3</accession>
<dbReference type="PANTHER" id="PTHR43574">
    <property type="entry name" value="EPIMERASE-RELATED"/>
    <property type="match status" value="1"/>
</dbReference>
<feature type="domain" description="NAD-dependent epimerase/dehydratase" evidence="2">
    <location>
        <begin position="17"/>
        <end position="237"/>
    </location>
</feature>
<reference evidence="3" key="1">
    <citation type="submission" date="2021-05" db="EMBL/GenBank/DDBJ databases">
        <title>Novel Bacillus species.</title>
        <authorList>
            <person name="Liu G."/>
        </authorList>
    </citation>
    <scope>NUCLEOTIDE SEQUENCE</scope>
    <source>
        <strain evidence="3">FJAT-50051</strain>
    </source>
</reference>
<dbReference type="Gene3D" id="3.40.50.720">
    <property type="entry name" value="NAD(P)-binding Rossmann-like Domain"/>
    <property type="match status" value="1"/>
</dbReference>
<evidence type="ECO:0000256" key="1">
    <source>
        <dbReference type="ARBA" id="ARBA00023027"/>
    </source>
</evidence>
<gene>
    <name evidence="3" type="ORF">KHB02_37380</name>
</gene>
<dbReference type="EMBL" id="JAGYPE010000008">
    <property type="protein sequence ID" value="MBS4187048.1"/>
    <property type="molecule type" value="Genomic_DNA"/>
</dbReference>
<dbReference type="Gene3D" id="3.90.25.10">
    <property type="entry name" value="UDP-galactose 4-epimerase, domain 1"/>
    <property type="match status" value="1"/>
</dbReference>